<dbReference type="Gene3D" id="3.90.230.10">
    <property type="entry name" value="Creatinase/methionine aminopeptidase superfamily"/>
    <property type="match status" value="1"/>
</dbReference>
<dbReference type="InterPro" id="IPR050659">
    <property type="entry name" value="Peptidase_M24B"/>
</dbReference>
<evidence type="ECO:0000313" key="4">
    <source>
        <dbReference type="Proteomes" id="UP000515823"/>
    </source>
</evidence>
<dbReference type="AlphaFoldDB" id="A0A7G9G7C9"/>
<dbReference type="EMBL" id="CP060634">
    <property type="protein sequence ID" value="QNM06711.1"/>
    <property type="molecule type" value="Genomic_DNA"/>
</dbReference>
<dbReference type="KEGG" id="qdo:H9Q78_06245"/>
<reference evidence="3 4" key="1">
    <citation type="submission" date="2020-08" db="EMBL/GenBank/DDBJ databases">
        <authorList>
            <person name="Liu C."/>
            <person name="Sun Q."/>
        </authorList>
    </citation>
    <scope>NUCLEOTIDE SEQUENCE [LARGE SCALE GENOMIC DNA]</scope>
    <source>
        <strain evidence="3 4">NSJ-38</strain>
    </source>
</reference>
<dbReference type="InterPro" id="IPR029149">
    <property type="entry name" value="Creatin/AminoP/Spt16_N"/>
</dbReference>
<dbReference type="Pfam" id="PF00557">
    <property type="entry name" value="Peptidase_M24"/>
    <property type="match status" value="1"/>
</dbReference>
<dbReference type="GO" id="GO:0004177">
    <property type="term" value="F:aminopeptidase activity"/>
    <property type="evidence" value="ECO:0007669"/>
    <property type="project" value="UniProtKB-KW"/>
</dbReference>
<dbReference type="PANTHER" id="PTHR46112:SF3">
    <property type="entry name" value="AMINOPEPTIDASE YPDF"/>
    <property type="match status" value="1"/>
</dbReference>
<gene>
    <name evidence="3" type="ORF">H9Q78_06245</name>
</gene>
<name>A0A7G9G7C9_9FIRM</name>
<dbReference type="Proteomes" id="UP000515823">
    <property type="component" value="Chromosome"/>
</dbReference>
<proteinExistence type="predicted"/>
<dbReference type="SUPFAM" id="SSF55920">
    <property type="entry name" value="Creatinase/aminopeptidase"/>
    <property type="match status" value="1"/>
</dbReference>
<accession>A0A7G9G7C9</accession>
<keyword evidence="3" id="KW-0378">Hydrolase</keyword>
<keyword evidence="4" id="KW-1185">Reference proteome</keyword>
<dbReference type="Gene3D" id="3.40.350.10">
    <property type="entry name" value="Creatinase/prolidase N-terminal domain"/>
    <property type="match status" value="1"/>
</dbReference>
<dbReference type="InterPro" id="IPR036005">
    <property type="entry name" value="Creatinase/aminopeptidase-like"/>
</dbReference>
<dbReference type="InterPro" id="IPR000994">
    <property type="entry name" value="Pept_M24"/>
</dbReference>
<dbReference type="CDD" id="cd01066">
    <property type="entry name" value="APP_MetAP"/>
    <property type="match status" value="1"/>
</dbReference>
<evidence type="ECO:0000259" key="1">
    <source>
        <dbReference type="Pfam" id="PF00557"/>
    </source>
</evidence>
<evidence type="ECO:0000259" key="2">
    <source>
        <dbReference type="Pfam" id="PF01321"/>
    </source>
</evidence>
<dbReference type="SUPFAM" id="SSF53092">
    <property type="entry name" value="Creatinase/prolidase N-terminal domain"/>
    <property type="match status" value="1"/>
</dbReference>
<sequence length="397" mass="43581">MNPNVSLSAFRLQRAVSVCSLHSLELLVASLPENVEYLSGFFPVSVSALYSAEAYLVFKPSTGEKALITSAADAPTLTELGFEGTLFPVGSFCFRYEDGDPVSDFVREQLKTRYASVSDALASAITALGFSRGRIAMDESRMPIGTWNQVRKAFPNADFIEGAPVFRQIKYIKHPDEVALIKKSTNITETSFQRLLPLIRRGISEEEMCQAFYEGVMAQGAVPYFCTATVDRRSAFVDTYNHPLSTVKEGSVIRFDFGCIYKGFRSDIARTVVAGENEKAARYYSGILEGEEAAISALHPGVTAGEIFDTAVAAVRKTIPHYDRHHCGHGIGLACYDLPSICPGSDVPIEKDMVLCIETPYYELGWGGVQVEDTVLVTGESAEYLTESSRELIYVEV</sequence>
<feature type="domain" description="Peptidase M24" evidence="1">
    <location>
        <begin position="180"/>
        <end position="378"/>
    </location>
</feature>
<evidence type="ECO:0000313" key="3">
    <source>
        <dbReference type="EMBL" id="QNM06711.1"/>
    </source>
</evidence>
<feature type="domain" description="Creatinase N-terminal" evidence="2">
    <location>
        <begin position="11"/>
        <end position="169"/>
    </location>
</feature>
<dbReference type="RefSeq" id="WP_249304354.1">
    <property type="nucleotide sequence ID" value="NZ_CP060634.1"/>
</dbReference>
<dbReference type="PANTHER" id="PTHR46112">
    <property type="entry name" value="AMINOPEPTIDASE"/>
    <property type="match status" value="1"/>
</dbReference>
<protein>
    <submittedName>
        <fullName evidence="3">Aminopeptidase P family protein</fullName>
    </submittedName>
</protein>
<keyword evidence="3" id="KW-0031">Aminopeptidase</keyword>
<dbReference type="InterPro" id="IPR000587">
    <property type="entry name" value="Creatinase_N"/>
</dbReference>
<keyword evidence="3" id="KW-0645">Protease</keyword>
<dbReference type="Pfam" id="PF01321">
    <property type="entry name" value="Creatinase_N"/>
    <property type="match status" value="1"/>
</dbReference>
<organism evidence="3 4">
    <name type="scientific">Qiania dongpingensis</name>
    <dbReference type="NCBI Taxonomy" id="2763669"/>
    <lineage>
        <taxon>Bacteria</taxon>
        <taxon>Bacillati</taxon>
        <taxon>Bacillota</taxon>
        <taxon>Clostridia</taxon>
        <taxon>Lachnospirales</taxon>
        <taxon>Lachnospiraceae</taxon>
        <taxon>Qiania</taxon>
    </lineage>
</organism>